<comment type="caution">
    <text evidence="2">The sequence shown here is derived from an EMBL/GenBank/DDBJ whole genome shotgun (WGS) entry which is preliminary data.</text>
</comment>
<evidence type="ECO:0000256" key="1">
    <source>
        <dbReference type="SAM" id="MobiDB-lite"/>
    </source>
</evidence>
<dbReference type="AlphaFoldDB" id="A0A8K0D4T2"/>
<evidence type="ECO:0000313" key="3">
    <source>
        <dbReference type="Proteomes" id="UP000801492"/>
    </source>
</evidence>
<feature type="region of interest" description="Disordered" evidence="1">
    <location>
        <begin position="46"/>
        <end position="93"/>
    </location>
</feature>
<reference evidence="2" key="1">
    <citation type="submission" date="2019-08" db="EMBL/GenBank/DDBJ databases">
        <title>The genome of the North American firefly Photinus pyralis.</title>
        <authorList>
            <consortium name="Photinus pyralis genome working group"/>
            <person name="Fallon T.R."/>
            <person name="Sander Lower S.E."/>
            <person name="Weng J.-K."/>
        </authorList>
    </citation>
    <scope>NUCLEOTIDE SEQUENCE</scope>
    <source>
        <strain evidence="2">TRF0915ILg1</strain>
        <tissue evidence="2">Whole body</tissue>
    </source>
</reference>
<gene>
    <name evidence="2" type="ORF">ILUMI_09579</name>
</gene>
<sequence length="313" mass="36025">MFSRGKHLVSLCIKSTETHVTAESTTDLEFQSSENITVSTANVIASTSGSQKDKNEGLSKPEAASELDLESSDEYVPESNDNSDDEPLAKKRTRWKRDHSSVFLKTLSISHGPADHALKAKTEIVFDLDDKRGRKAPHNKTPDVLIQKSKNHIENFPTMELHYCRKSSRRLHLDSNLSICKMFELYVKQCKTRGEAHISEVTYRRMFGNNYNLSFFNPKKKDKCEICTQDKDNTITEENYKQLLRRRDEAPQPKNQGRQWKQSVMVENQDLFKRLHIDLQNLTSDEVYSLLDNITDEQAVNSDYRGDTDTEDE</sequence>
<dbReference type="Proteomes" id="UP000801492">
    <property type="component" value="Unassembled WGS sequence"/>
</dbReference>
<keyword evidence="3" id="KW-1185">Reference proteome</keyword>
<dbReference type="PANTHER" id="PTHR10773:SF19">
    <property type="match status" value="1"/>
</dbReference>
<organism evidence="2 3">
    <name type="scientific">Ignelater luminosus</name>
    <name type="common">Cucubano</name>
    <name type="synonym">Pyrophorus luminosus</name>
    <dbReference type="NCBI Taxonomy" id="2038154"/>
    <lineage>
        <taxon>Eukaryota</taxon>
        <taxon>Metazoa</taxon>
        <taxon>Ecdysozoa</taxon>
        <taxon>Arthropoda</taxon>
        <taxon>Hexapoda</taxon>
        <taxon>Insecta</taxon>
        <taxon>Pterygota</taxon>
        <taxon>Neoptera</taxon>
        <taxon>Endopterygota</taxon>
        <taxon>Coleoptera</taxon>
        <taxon>Polyphaga</taxon>
        <taxon>Elateriformia</taxon>
        <taxon>Elateroidea</taxon>
        <taxon>Elateridae</taxon>
        <taxon>Agrypninae</taxon>
        <taxon>Pyrophorini</taxon>
        <taxon>Ignelater</taxon>
    </lineage>
</organism>
<evidence type="ECO:0000313" key="2">
    <source>
        <dbReference type="EMBL" id="KAF2896598.1"/>
    </source>
</evidence>
<name>A0A8K0D4T2_IGNLU</name>
<proteinExistence type="predicted"/>
<protein>
    <submittedName>
        <fullName evidence="2">Uncharacterized protein</fullName>
    </submittedName>
</protein>
<feature type="compositionally biased region" description="Acidic residues" evidence="1">
    <location>
        <begin position="65"/>
        <end position="86"/>
    </location>
</feature>
<dbReference type="EMBL" id="VTPC01004923">
    <property type="protein sequence ID" value="KAF2896598.1"/>
    <property type="molecule type" value="Genomic_DNA"/>
</dbReference>
<dbReference type="OrthoDB" id="6762186at2759"/>
<dbReference type="PANTHER" id="PTHR10773">
    <property type="entry name" value="DNA-DIRECTED RNA POLYMERASES I, II, AND III SUBUNIT RPABC2"/>
    <property type="match status" value="1"/>
</dbReference>
<accession>A0A8K0D4T2</accession>